<accession>A0ABN9PJG2</accession>
<dbReference type="InterPro" id="IPR017853">
    <property type="entry name" value="GH"/>
</dbReference>
<comment type="caution">
    <text evidence="5">The sequence shown here is derived from an EMBL/GenBank/DDBJ whole genome shotgun (WGS) entry which is preliminary data.</text>
</comment>
<dbReference type="PANTHER" id="PTHR11069">
    <property type="entry name" value="GLUCOSYLCERAMIDASE"/>
    <property type="match status" value="1"/>
</dbReference>
<reference evidence="5" key="1">
    <citation type="submission" date="2023-10" db="EMBL/GenBank/DDBJ databases">
        <authorList>
            <person name="Chen Y."/>
            <person name="Shah S."/>
            <person name="Dougan E. K."/>
            <person name="Thang M."/>
            <person name="Chan C."/>
        </authorList>
    </citation>
    <scope>NUCLEOTIDE SEQUENCE [LARGE SCALE GENOMIC DNA]</scope>
</reference>
<proteinExistence type="inferred from homology"/>
<dbReference type="EMBL" id="CAUYUJ010000423">
    <property type="protein sequence ID" value="CAK0790452.1"/>
    <property type="molecule type" value="Genomic_DNA"/>
</dbReference>
<dbReference type="PANTHER" id="PTHR11069:SF23">
    <property type="entry name" value="LYSOSOMAL ACID GLUCOSYLCERAMIDASE"/>
    <property type="match status" value="1"/>
</dbReference>
<keyword evidence="6" id="KW-1185">Reference proteome</keyword>
<feature type="non-terminal residue" evidence="5">
    <location>
        <position position="134"/>
    </location>
</feature>
<evidence type="ECO:0000313" key="5">
    <source>
        <dbReference type="EMBL" id="CAK0790452.1"/>
    </source>
</evidence>
<keyword evidence="3" id="KW-0378">Hydrolase</keyword>
<evidence type="ECO:0000256" key="1">
    <source>
        <dbReference type="ARBA" id="ARBA00005382"/>
    </source>
</evidence>
<name>A0ABN9PJG2_9DINO</name>
<feature type="domain" description="Glycosyl hydrolase family 30 TIM-barrel" evidence="4">
    <location>
        <begin position="17"/>
        <end position="133"/>
    </location>
</feature>
<dbReference type="Pfam" id="PF02055">
    <property type="entry name" value="Glyco_hydro_30"/>
    <property type="match status" value="1"/>
</dbReference>
<dbReference type="InterPro" id="IPR033453">
    <property type="entry name" value="Glyco_hydro_30_TIM-barrel"/>
</dbReference>
<sequence length="134" mass="15067">MSLGGFSIARYHDSILNLYKRAQGVKGSPFTLLASPWSPPPWMKTASSSGERRFDGDGHLRPECGAAWARHFAKFVEALKQEGINVWGVTVQNEPEAAQIWESCIYTAEEERDFVRDHLGPALERHGVKILVWD</sequence>
<dbReference type="InterPro" id="IPR001139">
    <property type="entry name" value="Glyco_hydro_30"/>
</dbReference>
<gene>
    <name evidence="5" type="ORF">PCOR1329_LOCUS1719</name>
</gene>
<dbReference type="Gene3D" id="3.20.20.80">
    <property type="entry name" value="Glycosidases"/>
    <property type="match status" value="1"/>
</dbReference>
<organism evidence="5 6">
    <name type="scientific">Prorocentrum cordatum</name>
    <dbReference type="NCBI Taxonomy" id="2364126"/>
    <lineage>
        <taxon>Eukaryota</taxon>
        <taxon>Sar</taxon>
        <taxon>Alveolata</taxon>
        <taxon>Dinophyceae</taxon>
        <taxon>Prorocentrales</taxon>
        <taxon>Prorocentraceae</taxon>
        <taxon>Prorocentrum</taxon>
    </lineage>
</organism>
<keyword evidence="2" id="KW-0732">Signal</keyword>
<comment type="similarity">
    <text evidence="1">Belongs to the glycosyl hydrolase 30 family.</text>
</comment>
<evidence type="ECO:0000256" key="2">
    <source>
        <dbReference type="ARBA" id="ARBA00022729"/>
    </source>
</evidence>
<protein>
    <recommendedName>
        <fullName evidence="4">Glycosyl hydrolase family 30 TIM-barrel domain-containing protein</fullName>
    </recommendedName>
</protein>
<evidence type="ECO:0000313" key="6">
    <source>
        <dbReference type="Proteomes" id="UP001189429"/>
    </source>
</evidence>
<evidence type="ECO:0000256" key="3">
    <source>
        <dbReference type="ARBA" id="ARBA00022801"/>
    </source>
</evidence>
<evidence type="ECO:0000259" key="4">
    <source>
        <dbReference type="Pfam" id="PF02055"/>
    </source>
</evidence>
<dbReference type="SUPFAM" id="SSF51445">
    <property type="entry name" value="(Trans)glycosidases"/>
    <property type="match status" value="1"/>
</dbReference>
<dbReference type="Proteomes" id="UP001189429">
    <property type="component" value="Unassembled WGS sequence"/>
</dbReference>